<organism evidence="3 4">
    <name type="scientific">Actinophytocola xinjiangensis</name>
    <dbReference type="NCBI Taxonomy" id="485602"/>
    <lineage>
        <taxon>Bacteria</taxon>
        <taxon>Bacillati</taxon>
        <taxon>Actinomycetota</taxon>
        <taxon>Actinomycetes</taxon>
        <taxon>Pseudonocardiales</taxon>
        <taxon>Pseudonocardiaceae</taxon>
    </lineage>
</organism>
<sequence>MTITRIAAGLLALLLSGSLAACTSTSTGDPRPAHTSTTTSAETSRPREIKLDGLDPCALLPEADYADYALDKPGKPGTTKRGEPECVWNGDAGFLGTVLVTYEGVNAQLGKLGKVQLTDPINDFPAYTVVLPDTDVSICAVLVDVADGQYLDVQAGVFGDRPGIPPACEYAHQFATSVMSTLVAS</sequence>
<proteinExistence type="predicted"/>
<dbReference type="Pfam" id="PF12079">
    <property type="entry name" value="DUF3558"/>
    <property type="match status" value="1"/>
</dbReference>
<evidence type="ECO:0000313" key="3">
    <source>
        <dbReference type="EMBL" id="OLF11642.1"/>
    </source>
</evidence>
<name>A0A7Z1AZB5_9PSEU</name>
<dbReference type="Proteomes" id="UP000185696">
    <property type="component" value="Unassembled WGS sequence"/>
</dbReference>
<protein>
    <recommendedName>
        <fullName evidence="5">DUF3558 domain-containing protein</fullName>
    </recommendedName>
</protein>
<evidence type="ECO:0000256" key="1">
    <source>
        <dbReference type="SAM" id="MobiDB-lite"/>
    </source>
</evidence>
<dbReference type="AlphaFoldDB" id="A0A7Z1AZB5"/>
<feature type="region of interest" description="Disordered" evidence="1">
    <location>
        <begin position="23"/>
        <end position="46"/>
    </location>
</feature>
<evidence type="ECO:0000256" key="2">
    <source>
        <dbReference type="SAM" id="SignalP"/>
    </source>
</evidence>
<dbReference type="OrthoDB" id="3700944at2"/>
<comment type="caution">
    <text evidence="3">The sequence shown here is derived from an EMBL/GenBank/DDBJ whole genome shotgun (WGS) entry which is preliminary data.</text>
</comment>
<evidence type="ECO:0008006" key="5">
    <source>
        <dbReference type="Google" id="ProtNLM"/>
    </source>
</evidence>
<keyword evidence="4" id="KW-1185">Reference proteome</keyword>
<gene>
    <name evidence="3" type="ORF">BLA60_11960</name>
</gene>
<dbReference type="PROSITE" id="PS51257">
    <property type="entry name" value="PROKAR_LIPOPROTEIN"/>
    <property type="match status" value="1"/>
</dbReference>
<reference evidence="3 4" key="1">
    <citation type="submission" date="2016-12" db="EMBL/GenBank/DDBJ databases">
        <title>The draft genome sequence of Actinophytocola xinjiangensis.</title>
        <authorList>
            <person name="Wang W."/>
            <person name="Yuan L."/>
        </authorList>
    </citation>
    <scope>NUCLEOTIDE SEQUENCE [LARGE SCALE GENOMIC DNA]</scope>
    <source>
        <strain evidence="3 4">CGMCC 4.4663</strain>
    </source>
</reference>
<feature type="chain" id="PRO_5038756474" description="DUF3558 domain-containing protein" evidence="2">
    <location>
        <begin position="22"/>
        <end position="185"/>
    </location>
</feature>
<dbReference type="EMBL" id="MSIF01000004">
    <property type="protein sequence ID" value="OLF11642.1"/>
    <property type="molecule type" value="Genomic_DNA"/>
</dbReference>
<evidence type="ECO:0000313" key="4">
    <source>
        <dbReference type="Proteomes" id="UP000185696"/>
    </source>
</evidence>
<keyword evidence="2" id="KW-0732">Signal</keyword>
<dbReference type="RefSeq" id="WP_075132877.1">
    <property type="nucleotide sequence ID" value="NZ_MSIF01000004.1"/>
</dbReference>
<dbReference type="InterPro" id="IPR024520">
    <property type="entry name" value="DUF3558"/>
</dbReference>
<feature type="signal peptide" evidence="2">
    <location>
        <begin position="1"/>
        <end position="21"/>
    </location>
</feature>
<accession>A0A7Z1AZB5</accession>